<keyword evidence="5" id="KW-0997">Cell inner membrane</keyword>
<keyword evidence="4" id="KW-0488">Methylation</keyword>
<evidence type="ECO:0000256" key="5">
    <source>
        <dbReference type="ARBA" id="ARBA00022519"/>
    </source>
</evidence>
<dbReference type="Proteomes" id="UP000054693">
    <property type="component" value="Unassembled WGS sequence"/>
</dbReference>
<protein>
    <recommendedName>
        <fullName evidence="2">Type II secretion system protein H</fullName>
    </recommendedName>
    <alternativeName>
        <fullName evidence="10">General secretion pathway protein H</fullName>
    </alternativeName>
</protein>
<evidence type="ECO:0000256" key="1">
    <source>
        <dbReference type="ARBA" id="ARBA00004377"/>
    </source>
</evidence>
<comment type="caution">
    <text evidence="13">The sequence shown here is derived from an EMBL/GenBank/DDBJ whole genome shotgun (WGS) entry which is preliminary data.</text>
</comment>
<dbReference type="NCBIfam" id="TIGR01708">
    <property type="entry name" value="typeII_sec_gspH"/>
    <property type="match status" value="1"/>
</dbReference>
<evidence type="ECO:0000256" key="6">
    <source>
        <dbReference type="ARBA" id="ARBA00022692"/>
    </source>
</evidence>
<feature type="domain" description="General secretion pathway GspH" evidence="12">
    <location>
        <begin position="91"/>
        <end position="187"/>
    </location>
</feature>
<dbReference type="Pfam" id="PF07963">
    <property type="entry name" value="N_methyl"/>
    <property type="match status" value="1"/>
</dbReference>
<dbReference type="Pfam" id="PF12019">
    <property type="entry name" value="GspH"/>
    <property type="match status" value="1"/>
</dbReference>
<name>A0A0W0ZVB8_9GAMM</name>
<dbReference type="PRINTS" id="PR00885">
    <property type="entry name" value="BCTERIALGSPH"/>
</dbReference>
<keyword evidence="14" id="KW-1185">Reference proteome</keyword>
<keyword evidence="3" id="KW-1003">Cell membrane</keyword>
<dbReference type="GO" id="GO:0015628">
    <property type="term" value="P:protein secretion by the type II secretion system"/>
    <property type="evidence" value="ECO:0007669"/>
    <property type="project" value="InterPro"/>
</dbReference>
<dbReference type="PATRIC" id="fig|40335.7.peg.1000"/>
<evidence type="ECO:0000313" key="13">
    <source>
        <dbReference type="EMBL" id="KTD73101.1"/>
    </source>
</evidence>
<reference evidence="13 14" key="1">
    <citation type="submission" date="2015-11" db="EMBL/GenBank/DDBJ databases">
        <title>Genomic analysis of 38 Legionella species identifies large and diverse effector repertoires.</title>
        <authorList>
            <person name="Burstein D."/>
            <person name="Amaro F."/>
            <person name="Zusman T."/>
            <person name="Lifshitz Z."/>
            <person name="Cohen O."/>
            <person name="Gilbert J.A."/>
            <person name="Pupko T."/>
            <person name="Shuman H.A."/>
            <person name="Segal G."/>
        </authorList>
    </citation>
    <scope>NUCLEOTIDE SEQUENCE [LARGE SCALE GENOMIC DNA]</scope>
    <source>
        <strain evidence="13 14">ATCC 49180</strain>
    </source>
</reference>
<dbReference type="AlphaFoldDB" id="A0A0W0ZVB8"/>
<evidence type="ECO:0000256" key="4">
    <source>
        <dbReference type="ARBA" id="ARBA00022481"/>
    </source>
</evidence>
<dbReference type="InterPro" id="IPR045584">
    <property type="entry name" value="Pilin-like"/>
</dbReference>
<evidence type="ECO:0000256" key="8">
    <source>
        <dbReference type="ARBA" id="ARBA00023136"/>
    </source>
</evidence>
<dbReference type="Gene3D" id="3.55.40.10">
    <property type="entry name" value="minor pseudopilin epsh domain"/>
    <property type="match status" value="1"/>
</dbReference>
<sequence>MPKLVTGMRKNSRFLRKLITEREARGSTERKISSYAQRTVSTKLLPVSKRSNQGFTLIEILIVLVIIGITFGFALIAFGDFGEGRRILFSAEQLVNTLRLAQQQAILGTNTLGLRIDNNGYQVVQLYNNAQWKPISDKGVFKMIYFPQDTRIILKTSNPTPAGNPLIIISASGDMTPFTLSFGSKQDNNLALLIGKRNGELQFNIGKH</sequence>
<feature type="transmembrane region" description="Helical" evidence="11">
    <location>
        <begin position="55"/>
        <end position="78"/>
    </location>
</feature>
<dbReference type="GO" id="GO:0005886">
    <property type="term" value="C:plasma membrane"/>
    <property type="evidence" value="ECO:0007669"/>
    <property type="project" value="UniProtKB-SubCell"/>
</dbReference>
<dbReference type="PROSITE" id="PS00409">
    <property type="entry name" value="PROKAR_NTER_METHYL"/>
    <property type="match status" value="1"/>
</dbReference>
<dbReference type="InterPro" id="IPR012902">
    <property type="entry name" value="N_methyl_site"/>
</dbReference>
<evidence type="ECO:0000256" key="11">
    <source>
        <dbReference type="SAM" id="Phobius"/>
    </source>
</evidence>
<keyword evidence="6 11" id="KW-0812">Transmembrane</keyword>
<evidence type="ECO:0000256" key="2">
    <source>
        <dbReference type="ARBA" id="ARBA00021549"/>
    </source>
</evidence>
<dbReference type="GO" id="GO:0015627">
    <property type="term" value="C:type II protein secretion system complex"/>
    <property type="evidence" value="ECO:0007669"/>
    <property type="project" value="InterPro"/>
</dbReference>
<evidence type="ECO:0000259" key="12">
    <source>
        <dbReference type="Pfam" id="PF12019"/>
    </source>
</evidence>
<evidence type="ECO:0000256" key="7">
    <source>
        <dbReference type="ARBA" id="ARBA00022989"/>
    </source>
</evidence>
<dbReference type="SUPFAM" id="SSF54523">
    <property type="entry name" value="Pili subunits"/>
    <property type="match status" value="1"/>
</dbReference>
<evidence type="ECO:0000256" key="10">
    <source>
        <dbReference type="ARBA" id="ARBA00030775"/>
    </source>
</evidence>
<organism evidence="13 14">
    <name type="scientific">Legionella tucsonensis</name>
    <dbReference type="NCBI Taxonomy" id="40335"/>
    <lineage>
        <taxon>Bacteria</taxon>
        <taxon>Pseudomonadati</taxon>
        <taxon>Pseudomonadota</taxon>
        <taxon>Gammaproteobacteria</taxon>
        <taxon>Legionellales</taxon>
        <taxon>Legionellaceae</taxon>
        <taxon>Legionella</taxon>
    </lineage>
</organism>
<comment type="similarity">
    <text evidence="9">Belongs to the GSP H family.</text>
</comment>
<accession>A0A0W0ZVB8</accession>
<dbReference type="InterPro" id="IPR022346">
    <property type="entry name" value="T2SS_GspH"/>
</dbReference>
<keyword evidence="7 11" id="KW-1133">Transmembrane helix</keyword>
<dbReference type="InterPro" id="IPR049875">
    <property type="entry name" value="TypeII_GspH"/>
</dbReference>
<dbReference type="EMBL" id="LNZA01000001">
    <property type="protein sequence ID" value="KTD73101.1"/>
    <property type="molecule type" value="Genomic_DNA"/>
</dbReference>
<keyword evidence="8 11" id="KW-0472">Membrane</keyword>
<evidence type="ECO:0000256" key="9">
    <source>
        <dbReference type="ARBA" id="ARBA00025772"/>
    </source>
</evidence>
<dbReference type="NCBIfam" id="TIGR02532">
    <property type="entry name" value="IV_pilin_GFxxxE"/>
    <property type="match status" value="1"/>
</dbReference>
<evidence type="ECO:0000313" key="14">
    <source>
        <dbReference type="Proteomes" id="UP000054693"/>
    </source>
</evidence>
<gene>
    <name evidence="13" type="primary">lspH</name>
    <name evidence="13" type="ORF">Ltuc_0948</name>
</gene>
<proteinExistence type="inferred from homology"/>
<dbReference type="InterPro" id="IPR002416">
    <property type="entry name" value="T2SS_protein-GspH"/>
</dbReference>
<evidence type="ECO:0000256" key="3">
    <source>
        <dbReference type="ARBA" id="ARBA00022475"/>
    </source>
</evidence>
<comment type="subcellular location">
    <subcellularLocation>
        <location evidence="1">Cell inner membrane</location>
        <topology evidence="1">Single-pass membrane protein</topology>
    </subcellularLocation>
</comment>
<dbReference type="STRING" id="40335.Ltuc_0948"/>